<dbReference type="Proteomes" id="UP000602198">
    <property type="component" value="Unassembled WGS sequence"/>
</dbReference>
<proteinExistence type="predicted"/>
<evidence type="ECO:0000313" key="2">
    <source>
        <dbReference type="EMBL" id="MBL1076227.1"/>
    </source>
</evidence>
<dbReference type="EMBL" id="JAERRJ010000006">
    <property type="protein sequence ID" value="MBL1076227.1"/>
    <property type="molecule type" value="Genomic_DNA"/>
</dbReference>
<name>A0ABS1M6F5_9NOCA</name>
<feature type="transmembrane region" description="Helical" evidence="1">
    <location>
        <begin position="6"/>
        <end position="27"/>
    </location>
</feature>
<dbReference type="InterPro" id="IPR025363">
    <property type="entry name" value="DUF4267"/>
</dbReference>
<dbReference type="Pfam" id="PF14087">
    <property type="entry name" value="DUF4267"/>
    <property type="match status" value="1"/>
</dbReference>
<feature type="transmembrane region" description="Helical" evidence="1">
    <location>
        <begin position="62"/>
        <end position="86"/>
    </location>
</feature>
<gene>
    <name evidence="2" type="ORF">JK358_17650</name>
</gene>
<protein>
    <submittedName>
        <fullName evidence="2">DUF4267 domain-containing protein</fullName>
    </submittedName>
</protein>
<accession>A0ABS1M6F5</accession>
<comment type="caution">
    <text evidence="2">The sequence shown here is derived from an EMBL/GenBank/DDBJ whole genome shotgun (WGS) entry which is preliminary data.</text>
</comment>
<keyword evidence="1" id="KW-0812">Transmembrane</keyword>
<keyword evidence="1" id="KW-0472">Membrane</keyword>
<keyword evidence="1" id="KW-1133">Transmembrane helix</keyword>
<evidence type="ECO:0000313" key="3">
    <source>
        <dbReference type="Proteomes" id="UP000602198"/>
    </source>
</evidence>
<organism evidence="2 3">
    <name type="scientific">Nocardia acididurans</name>
    <dbReference type="NCBI Taxonomy" id="2802282"/>
    <lineage>
        <taxon>Bacteria</taxon>
        <taxon>Bacillati</taxon>
        <taxon>Actinomycetota</taxon>
        <taxon>Actinomycetes</taxon>
        <taxon>Mycobacteriales</taxon>
        <taxon>Nocardiaceae</taxon>
        <taxon>Nocardia</taxon>
    </lineage>
</organism>
<keyword evidence="3" id="KW-1185">Reference proteome</keyword>
<evidence type="ECO:0000256" key="1">
    <source>
        <dbReference type="SAM" id="Phobius"/>
    </source>
</evidence>
<feature type="transmembrane region" description="Helical" evidence="1">
    <location>
        <begin position="106"/>
        <end position="124"/>
    </location>
</feature>
<sequence>MTMSRIATALTLAGVAFVFWFGTGYLFDPQSMATGFGLPAWPTGEAEAFLNIKGVRDVVTGLVLLTLLVLGQRYALGITMAVMALIPLGDGLTIVRWDGDLTAAITIHWATMAAMLVAAALLLLEHRTATTKSTTPAPVTA</sequence>
<reference evidence="2 3" key="1">
    <citation type="submission" date="2021-01" db="EMBL/GenBank/DDBJ databases">
        <title>WGS of actinomycetes isolated from Thailand.</title>
        <authorList>
            <person name="Thawai C."/>
        </authorList>
    </citation>
    <scope>NUCLEOTIDE SEQUENCE [LARGE SCALE GENOMIC DNA]</scope>
    <source>
        <strain evidence="2 3">LPG 2</strain>
    </source>
</reference>